<dbReference type="EMBL" id="CAFBMY010000106">
    <property type="protein sequence ID" value="CAB4928468.1"/>
    <property type="molecule type" value="Genomic_DNA"/>
</dbReference>
<evidence type="ECO:0000313" key="7">
    <source>
        <dbReference type="EMBL" id="CAB4987861.1"/>
    </source>
</evidence>
<evidence type="ECO:0000313" key="4">
    <source>
        <dbReference type="EMBL" id="CAB4825347.1"/>
    </source>
</evidence>
<dbReference type="EMBL" id="CAEZZR010000134">
    <property type="protein sequence ID" value="CAB4781835.1"/>
    <property type="molecule type" value="Genomic_DNA"/>
</dbReference>
<dbReference type="EMBL" id="CAFAZX010000007">
    <property type="protein sequence ID" value="CAB4840287.1"/>
    <property type="molecule type" value="Genomic_DNA"/>
</dbReference>
<evidence type="ECO:0000313" key="3">
    <source>
        <dbReference type="EMBL" id="CAB4781835.1"/>
    </source>
</evidence>
<reference evidence="3" key="1">
    <citation type="submission" date="2020-05" db="EMBL/GenBank/DDBJ databases">
        <authorList>
            <person name="Chiriac C."/>
            <person name="Salcher M."/>
            <person name="Ghai R."/>
            <person name="Kavagutti S V."/>
        </authorList>
    </citation>
    <scope>NUCLEOTIDE SEQUENCE</scope>
</reference>
<sequence>MKLSRRLFTLVLSLAILGTNQAVADDPTPTPTSTESVTPTLSRADQVTFIQGKYNPMFDAQYARIMAVKKKHPVDSYVLLNIDIILKDYNEVRRVIDASMLSATSDLDAMDSYADEETGEFQVMITNLEQLANSRTTITCVKAKKTKKVSGTKPKCPTGYKKK</sequence>
<evidence type="ECO:0000313" key="2">
    <source>
        <dbReference type="EMBL" id="CAB4699899.1"/>
    </source>
</evidence>
<dbReference type="EMBL" id="CAFBQK010000110">
    <property type="protein sequence ID" value="CAB5053264.1"/>
    <property type="molecule type" value="Genomic_DNA"/>
</dbReference>
<evidence type="ECO:0000313" key="9">
    <source>
        <dbReference type="EMBL" id="CAB5076093.1"/>
    </source>
</evidence>
<dbReference type="AlphaFoldDB" id="A0A6J6WEH5"/>
<dbReference type="EMBL" id="CAFBOJ010000145">
    <property type="protein sequence ID" value="CAB4987861.1"/>
    <property type="molecule type" value="Genomic_DNA"/>
</dbReference>
<gene>
    <name evidence="1" type="ORF">UFOPK2254_01350</name>
    <name evidence="2" type="ORF">UFOPK2646_00406</name>
    <name evidence="3" type="ORF">UFOPK2907_01217</name>
    <name evidence="4" type="ORF">UFOPK3197_00472</name>
    <name evidence="5" type="ORF">UFOPK3241_00243</name>
    <name evidence="6" type="ORF">UFOPK3707_00719</name>
    <name evidence="7" type="ORF">UFOPK3937_01132</name>
    <name evidence="8" type="ORF">UFOPK4265_00874</name>
    <name evidence="9" type="ORF">UFOPK4401_00881</name>
</gene>
<evidence type="ECO:0000313" key="1">
    <source>
        <dbReference type="EMBL" id="CAB4672729.1"/>
    </source>
</evidence>
<dbReference type="EMBL" id="CAEZYB010000031">
    <property type="protein sequence ID" value="CAB4699899.1"/>
    <property type="molecule type" value="Genomic_DNA"/>
</dbReference>
<protein>
    <submittedName>
        <fullName evidence="3">Unannotated protein</fullName>
    </submittedName>
</protein>
<evidence type="ECO:0000313" key="8">
    <source>
        <dbReference type="EMBL" id="CAB5053264.1"/>
    </source>
</evidence>
<evidence type="ECO:0000313" key="5">
    <source>
        <dbReference type="EMBL" id="CAB4840287.1"/>
    </source>
</evidence>
<organism evidence="3">
    <name type="scientific">freshwater metagenome</name>
    <dbReference type="NCBI Taxonomy" id="449393"/>
    <lineage>
        <taxon>unclassified sequences</taxon>
        <taxon>metagenomes</taxon>
        <taxon>ecological metagenomes</taxon>
    </lineage>
</organism>
<evidence type="ECO:0000313" key="6">
    <source>
        <dbReference type="EMBL" id="CAB4928468.1"/>
    </source>
</evidence>
<name>A0A6J6WEH5_9ZZZZ</name>
<dbReference type="EMBL" id="CAFBRB010000092">
    <property type="protein sequence ID" value="CAB5076093.1"/>
    <property type="molecule type" value="Genomic_DNA"/>
</dbReference>
<proteinExistence type="predicted"/>
<accession>A0A6J6WEH5</accession>
<dbReference type="EMBL" id="CAFABI010000037">
    <property type="protein sequence ID" value="CAB4825347.1"/>
    <property type="molecule type" value="Genomic_DNA"/>
</dbReference>
<dbReference type="EMBL" id="CAEZWO010000175">
    <property type="protein sequence ID" value="CAB4672729.1"/>
    <property type="molecule type" value="Genomic_DNA"/>
</dbReference>